<accession>A0ABX0XXA1</accession>
<evidence type="ECO:0000313" key="2">
    <source>
        <dbReference type="Proteomes" id="UP000722989"/>
    </source>
</evidence>
<organism evidence="1 2">
    <name type="scientific">Planosporangium thailandense</name>
    <dbReference type="NCBI Taxonomy" id="765197"/>
    <lineage>
        <taxon>Bacteria</taxon>
        <taxon>Bacillati</taxon>
        <taxon>Actinomycetota</taxon>
        <taxon>Actinomycetes</taxon>
        <taxon>Micromonosporales</taxon>
        <taxon>Micromonosporaceae</taxon>
        <taxon>Planosporangium</taxon>
    </lineage>
</organism>
<protein>
    <submittedName>
        <fullName evidence="1">Uncharacterized protein</fullName>
    </submittedName>
</protein>
<proteinExistence type="predicted"/>
<evidence type="ECO:0000313" key="1">
    <source>
        <dbReference type="EMBL" id="NJC70000.1"/>
    </source>
</evidence>
<comment type="caution">
    <text evidence="1">The sequence shown here is derived from an EMBL/GenBank/DDBJ whole genome shotgun (WGS) entry which is preliminary data.</text>
</comment>
<gene>
    <name evidence="1" type="ORF">HC031_09795</name>
</gene>
<name>A0ABX0XXA1_9ACTN</name>
<sequence>MRIERHWWNGNRSSRGRRDVYIRTDGQRWEVEAQTGGTAGRSKVHHCPSRSSAEILADAWLGGRPEWRELVP</sequence>
<dbReference type="EMBL" id="JAATVY010000005">
    <property type="protein sequence ID" value="NJC70000.1"/>
    <property type="molecule type" value="Genomic_DNA"/>
</dbReference>
<dbReference type="RefSeq" id="WP_167924916.1">
    <property type="nucleotide sequence ID" value="NZ_JAATVY010000005.1"/>
</dbReference>
<reference evidence="1 2" key="1">
    <citation type="submission" date="2020-03" db="EMBL/GenBank/DDBJ databases">
        <title>WGS of the type strain of Planosporangium spp.</title>
        <authorList>
            <person name="Thawai C."/>
        </authorList>
    </citation>
    <scope>NUCLEOTIDE SEQUENCE [LARGE SCALE GENOMIC DNA]</scope>
    <source>
        <strain evidence="1 2">TBRC 5610</strain>
    </source>
</reference>
<dbReference type="Proteomes" id="UP000722989">
    <property type="component" value="Unassembled WGS sequence"/>
</dbReference>
<keyword evidence="2" id="KW-1185">Reference proteome</keyword>